<keyword evidence="5" id="KW-0564">Palmitate</keyword>
<gene>
    <name evidence="8" type="ORF">KV110_26990</name>
</gene>
<comment type="subcellular location">
    <subcellularLocation>
        <location evidence="1">Cell membrane</location>
        <topology evidence="1">Lipid-anchor</topology>
    </subcellularLocation>
</comment>
<dbReference type="InterPro" id="IPR032018">
    <property type="entry name" value="LppA/LppB/LprP"/>
</dbReference>
<keyword evidence="6 8" id="KW-0449">Lipoprotein</keyword>
<protein>
    <submittedName>
        <fullName evidence="8">LppA family lipoprotein</fullName>
    </submittedName>
</protein>
<proteinExistence type="predicted"/>
<evidence type="ECO:0000313" key="9">
    <source>
        <dbReference type="Proteomes" id="UP000694257"/>
    </source>
</evidence>
<organism evidence="8 9">
    <name type="scientific">Nocardia iowensis</name>
    <dbReference type="NCBI Taxonomy" id="204891"/>
    <lineage>
        <taxon>Bacteria</taxon>
        <taxon>Bacillati</taxon>
        <taxon>Actinomycetota</taxon>
        <taxon>Actinomycetes</taxon>
        <taxon>Mycobacteriales</taxon>
        <taxon>Nocardiaceae</taxon>
        <taxon>Nocardia</taxon>
    </lineage>
</organism>
<accession>A0ABX8RP23</accession>
<keyword evidence="3 7" id="KW-0732">Signal</keyword>
<evidence type="ECO:0000256" key="2">
    <source>
        <dbReference type="ARBA" id="ARBA00022475"/>
    </source>
</evidence>
<dbReference type="RefSeq" id="WP_218470054.1">
    <property type="nucleotide sequence ID" value="NZ_BAABJN010000003.1"/>
</dbReference>
<evidence type="ECO:0000256" key="3">
    <source>
        <dbReference type="ARBA" id="ARBA00022729"/>
    </source>
</evidence>
<sequence>MTKKTAVRILLSIVAAAVLSGCGDSLKDPYRPAPKEDIAHAEAKMRELPSVEATERELAATIQQIADGAKIVAPELDWRTEVNRGQGTLGCPSPYLETDGVSMTTDSLVSSVPISDTQWPDVLKVARDIAARNGITALTVRADTPGHHDIVLHSPDHGNEIKIGTRKAAIITGLTGCRYREEDLRKQPGN</sequence>
<keyword evidence="9" id="KW-1185">Reference proteome</keyword>
<dbReference type="EMBL" id="CP078145">
    <property type="protein sequence ID" value="QXN89176.1"/>
    <property type="molecule type" value="Genomic_DNA"/>
</dbReference>
<evidence type="ECO:0000313" key="8">
    <source>
        <dbReference type="EMBL" id="QXN89176.1"/>
    </source>
</evidence>
<feature type="chain" id="PRO_5047310284" evidence="7">
    <location>
        <begin position="21"/>
        <end position="190"/>
    </location>
</feature>
<feature type="signal peptide" evidence="7">
    <location>
        <begin position="1"/>
        <end position="20"/>
    </location>
</feature>
<reference evidence="8 9" key="1">
    <citation type="submission" date="2021-07" db="EMBL/GenBank/DDBJ databases">
        <title>Whole Genome Sequence of Nocardia Iowensis.</title>
        <authorList>
            <person name="Lamm A."/>
            <person name="Collins-Fairclough A.M."/>
            <person name="Bunk B."/>
            <person name="Sproer C."/>
        </authorList>
    </citation>
    <scope>NUCLEOTIDE SEQUENCE [LARGE SCALE GENOMIC DNA]</scope>
    <source>
        <strain evidence="8 9">NRRL 5646</strain>
    </source>
</reference>
<name>A0ABX8RP23_NOCIO</name>
<evidence type="ECO:0000256" key="6">
    <source>
        <dbReference type="ARBA" id="ARBA00023288"/>
    </source>
</evidence>
<evidence type="ECO:0000256" key="5">
    <source>
        <dbReference type="ARBA" id="ARBA00023139"/>
    </source>
</evidence>
<dbReference type="PROSITE" id="PS51257">
    <property type="entry name" value="PROKAR_LIPOPROTEIN"/>
    <property type="match status" value="1"/>
</dbReference>
<evidence type="ECO:0000256" key="1">
    <source>
        <dbReference type="ARBA" id="ARBA00004193"/>
    </source>
</evidence>
<evidence type="ECO:0000256" key="4">
    <source>
        <dbReference type="ARBA" id="ARBA00023136"/>
    </source>
</evidence>
<dbReference type="Proteomes" id="UP000694257">
    <property type="component" value="Chromosome"/>
</dbReference>
<keyword evidence="4" id="KW-0472">Membrane</keyword>
<keyword evidence="2" id="KW-1003">Cell membrane</keyword>
<evidence type="ECO:0000256" key="7">
    <source>
        <dbReference type="SAM" id="SignalP"/>
    </source>
</evidence>
<dbReference type="Pfam" id="PF16708">
    <property type="entry name" value="LppA"/>
    <property type="match status" value="1"/>
</dbReference>